<evidence type="ECO:0000256" key="3">
    <source>
        <dbReference type="ARBA" id="ARBA00023125"/>
    </source>
</evidence>
<name>A0A9J6C7R3_POLVA</name>
<dbReference type="InterPro" id="IPR011598">
    <property type="entry name" value="bHLH_dom"/>
</dbReference>
<reference evidence="7" key="1">
    <citation type="submission" date="2021-03" db="EMBL/GenBank/DDBJ databases">
        <title>Chromosome level genome of the anhydrobiotic midge Polypedilum vanderplanki.</title>
        <authorList>
            <person name="Yoshida Y."/>
            <person name="Kikawada T."/>
            <person name="Gusev O."/>
        </authorList>
    </citation>
    <scope>NUCLEOTIDE SEQUENCE</scope>
    <source>
        <strain evidence="7">NIAS01</strain>
        <tissue evidence="7">Whole body or cell culture</tissue>
    </source>
</reference>
<dbReference type="AlphaFoldDB" id="A0A9J6C7R3"/>
<evidence type="ECO:0000259" key="6">
    <source>
        <dbReference type="PROSITE" id="PS50888"/>
    </source>
</evidence>
<dbReference type="FunFam" id="4.10.280.10:FF:000010">
    <property type="entry name" value="Scleraxis bHLH transcription factor"/>
    <property type="match status" value="1"/>
</dbReference>
<keyword evidence="8" id="KW-1185">Reference proteome</keyword>
<dbReference type="SUPFAM" id="SSF47459">
    <property type="entry name" value="HLH, helix-loop-helix DNA-binding domain"/>
    <property type="match status" value="1"/>
</dbReference>
<sequence>MKLKKQIVRKKSESPNLDTTLDDFHDDDLFSNDEKGLPIQRNTANARERARMRVLSSAFYRLKTIIPWVPHDTKLSKLDTLRLARNYISYLSATLEGQPVNEITNKMPHPQKMTWPYIFQQVPDLNANKISCSSSPASTSSLKENTRKNDAISENFNNVNSYNETQMIPYSPNFNTKCNEDYEFMN</sequence>
<comment type="subcellular location">
    <subcellularLocation>
        <location evidence="1">Nucleus</location>
    </subcellularLocation>
</comment>
<dbReference type="EMBL" id="JADBJN010000002">
    <property type="protein sequence ID" value="KAG5678204.1"/>
    <property type="molecule type" value="Genomic_DNA"/>
</dbReference>
<dbReference type="PANTHER" id="PTHR23349:SF72">
    <property type="entry name" value="HLH54F"/>
    <property type="match status" value="1"/>
</dbReference>
<dbReference type="SMART" id="SM00353">
    <property type="entry name" value="HLH"/>
    <property type="match status" value="1"/>
</dbReference>
<evidence type="ECO:0000313" key="8">
    <source>
        <dbReference type="Proteomes" id="UP001107558"/>
    </source>
</evidence>
<dbReference type="OrthoDB" id="10055449at2759"/>
<dbReference type="PANTHER" id="PTHR23349">
    <property type="entry name" value="BASIC HELIX-LOOP-HELIX TRANSCRIPTION FACTOR, TWIST"/>
    <property type="match status" value="1"/>
</dbReference>
<evidence type="ECO:0000256" key="2">
    <source>
        <dbReference type="ARBA" id="ARBA00023015"/>
    </source>
</evidence>
<keyword evidence="2" id="KW-0805">Transcription regulation</keyword>
<keyword evidence="3" id="KW-0238">DNA-binding</keyword>
<evidence type="ECO:0000256" key="5">
    <source>
        <dbReference type="ARBA" id="ARBA00023242"/>
    </source>
</evidence>
<keyword evidence="5" id="KW-0539">Nucleus</keyword>
<dbReference type="Proteomes" id="UP001107558">
    <property type="component" value="Chromosome 2"/>
</dbReference>
<evidence type="ECO:0000313" key="7">
    <source>
        <dbReference type="EMBL" id="KAG5678204.1"/>
    </source>
</evidence>
<evidence type="ECO:0000256" key="1">
    <source>
        <dbReference type="ARBA" id="ARBA00004123"/>
    </source>
</evidence>
<organism evidence="7 8">
    <name type="scientific">Polypedilum vanderplanki</name>
    <name type="common">Sleeping chironomid midge</name>
    <dbReference type="NCBI Taxonomy" id="319348"/>
    <lineage>
        <taxon>Eukaryota</taxon>
        <taxon>Metazoa</taxon>
        <taxon>Ecdysozoa</taxon>
        <taxon>Arthropoda</taxon>
        <taxon>Hexapoda</taxon>
        <taxon>Insecta</taxon>
        <taxon>Pterygota</taxon>
        <taxon>Neoptera</taxon>
        <taxon>Endopterygota</taxon>
        <taxon>Diptera</taxon>
        <taxon>Nematocera</taxon>
        <taxon>Chironomoidea</taxon>
        <taxon>Chironomidae</taxon>
        <taxon>Chironominae</taxon>
        <taxon>Polypedilum</taxon>
        <taxon>Polypedilum</taxon>
    </lineage>
</organism>
<protein>
    <recommendedName>
        <fullName evidence="6">BHLH domain-containing protein</fullName>
    </recommendedName>
</protein>
<gene>
    <name evidence="7" type="ORF">PVAND_007896</name>
</gene>
<dbReference type="Pfam" id="PF00010">
    <property type="entry name" value="HLH"/>
    <property type="match status" value="1"/>
</dbReference>
<dbReference type="GO" id="GO:0032502">
    <property type="term" value="P:developmental process"/>
    <property type="evidence" value="ECO:0007669"/>
    <property type="project" value="TreeGrafter"/>
</dbReference>
<feature type="domain" description="BHLH" evidence="6">
    <location>
        <begin position="39"/>
        <end position="91"/>
    </location>
</feature>
<dbReference type="GO" id="GO:0000977">
    <property type="term" value="F:RNA polymerase II transcription regulatory region sequence-specific DNA binding"/>
    <property type="evidence" value="ECO:0007669"/>
    <property type="project" value="TreeGrafter"/>
</dbReference>
<comment type="caution">
    <text evidence="7">The sequence shown here is derived from an EMBL/GenBank/DDBJ whole genome shotgun (WGS) entry which is preliminary data.</text>
</comment>
<evidence type="ECO:0000256" key="4">
    <source>
        <dbReference type="ARBA" id="ARBA00023163"/>
    </source>
</evidence>
<dbReference type="Gene3D" id="4.10.280.10">
    <property type="entry name" value="Helix-loop-helix DNA-binding domain"/>
    <property type="match status" value="1"/>
</dbReference>
<dbReference type="InterPro" id="IPR036638">
    <property type="entry name" value="HLH_DNA-bd_sf"/>
</dbReference>
<dbReference type="GO" id="GO:0000981">
    <property type="term" value="F:DNA-binding transcription factor activity, RNA polymerase II-specific"/>
    <property type="evidence" value="ECO:0007669"/>
    <property type="project" value="TreeGrafter"/>
</dbReference>
<dbReference type="InterPro" id="IPR050283">
    <property type="entry name" value="E-box_TF_Regulators"/>
</dbReference>
<accession>A0A9J6C7R3</accession>
<dbReference type="PROSITE" id="PS50888">
    <property type="entry name" value="BHLH"/>
    <property type="match status" value="1"/>
</dbReference>
<keyword evidence="4" id="KW-0804">Transcription</keyword>
<proteinExistence type="predicted"/>
<dbReference type="GO" id="GO:0046983">
    <property type="term" value="F:protein dimerization activity"/>
    <property type="evidence" value="ECO:0007669"/>
    <property type="project" value="InterPro"/>
</dbReference>
<dbReference type="GO" id="GO:0005634">
    <property type="term" value="C:nucleus"/>
    <property type="evidence" value="ECO:0007669"/>
    <property type="project" value="UniProtKB-SubCell"/>
</dbReference>